<evidence type="ECO:0000256" key="5">
    <source>
        <dbReference type="ARBA" id="ARBA00022553"/>
    </source>
</evidence>
<dbReference type="Pfam" id="PF01034">
    <property type="entry name" value="Syndecan"/>
    <property type="match status" value="1"/>
</dbReference>
<organism evidence="19 20">
    <name type="scientific">Ophiophagus hannah</name>
    <name type="common">King cobra</name>
    <name type="synonym">Naja hannah</name>
    <dbReference type="NCBI Taxonomy" id="8665"/>
    <lineage>
        <taxon>Eukaryota</taxon>
        <taxon>Metazoa</taxon>
        <taxon>Chordata</taxon>
        <taxon>Craniata</taxon>
        <taxon>Vertebrata</taxon>
        <taxon>Euteleostomi</taxon>
        <taxon>Lepidosauria</taxon>
        <taxon>Squamata</taxon>
        <taxon>Bifurcata</taxon>
        <taxon>Unidentata</taxon>
        <taxon>Episquamata</taxon>
        <taxon>Toxicofera</taxon>
        <taxon>Serpentes</taxon>
        <taxon>Colubroidea</taxon>
        <taxon>Elapidae</taxon>
        <taxon>Elapinae</taxon>
        <taxon>Ophiophagus</taxon>
    </lineage>
</organism>
<keyword evidence="6 15" id="KW-0812">Transmembrane</keyword>
<evidence type="ECO:0000256" key="16">
    <source>
        <dbReference type="SAM" id="MobiDB-lite"/>
    </source>
</evidence>
<dbReference type="PROSITE" id="PS00964">
    <property type="entry name" value="SYNDECAN"/>
    <property type="match status" value="1"/>
</dbReference>
<comment type="similarity">
    <text evidence="3 15">Belongs to the syndecan proteoglycan family.</text>
</comment>
<name>V8PFM8_OPHHA</name>
<evidence type="ECO:0000256" key="9">
    <source>
        <dbReference type="ARBA" id="ARBA00022989"/>
    </source>
</evidence>
<dbReference type="PANTHER" id="PTHR10915:SF5">
    <property type="entry name" value="SYNDECAN-1"/>
    <property type="match status" value="1"/>
</dbReference>
<keyword evidence="20" id="KW-1185">Reference proteome</keyword>
<dbReference type="GO" id="GO:0009986">
    <property type="term" value="C:cell surface"/>
    <property type="evidence" value="ECO:0007669"/>
    <property type="project" value="TreeGrafter"/>
</dbReference>
<evidence type="ECO:0000256" key="7">
    <source>
        <dbReference type="ARBA" id="ARBA00022729"/>
    </source>
</evidence>
<feature type="region of interest" description="Disordered" evidence="16">
    <location>
        <begin position="144"/>
        <end position="171"/>
    </location>
</feature>
<keyword evidence="5" id="KW-0597">Phosphoprotein</keyword>
<dbReference type="GO" id="GO:0016020">
    <property type="term" value="C:membrane"/>
    <property type="evidence" value="ECO:0007669"/>
    <property type="project" value="UniProtKB-SubCell"/>
</dbReference>
<dbReference type="EMBL" id="AZIM01000180">
    <property type="protein sequence ID" value="ETE72766.1"/>
    <property type="molecule type" value="Genomic_DNA"/>
</dbReference>
<evidence type="ECO:0000256" key="12">
    <source>
        <dbReference type="ARBA" id="ARBA00023207"/>
    </source>
</evidence>
<evidence type="ECO:0000256" key="10">
    <source>
        <dbReference type="ARBA" id="ARBA00023136"/>
    </source>
</evidence>
<dbReference type="PANTHER" id="PTHR10915">
    <property type="entry name" value="SYNDECAN"/>
    <property type="match status" value="1"/>
</dbReference>
<evidence type="ECO:0000256" key="13">
    <source>
        <dbReference type="ARBA" id="ARBA00045247"/>
    </source>
</evidence>
<dbReference type="InterPro" id="IPR030479">
    <property type="entry name" value="Syndecan_CS"/>
</dbReference>
<evidence type="ECO:0000256" key="14">
    <source>
        <dbReference type="ARBA" id="ARBA00046939"/>
    </source>
</evidence>
<evidence type="ECO:0000256" key="6">
    <source>
        <dbReference type="ARBA" id="ARBA00022692"/>
    </source>
</evidence>
<feature type="region of interest" description="Disordered" evidence="16">
    <location>
        <begin position="354"/>
        <end position="379"/>
    </location>
</feature>
<evidence type="ECO:0000259" key="18">
    <source>
        <dbReference type="SMART" id="SM00294"/>
    </source>
</evidence>
<keyword evidence="11 15" id="KW-0325">Glycoprotein</keyword>
<keyword evidence="4" id="KW-0964">Secreted</keyword>
<keyword evidence="10 17" id="KW-0472">Membrane</keyword>
<feature type="domain" description="Neurexin/syndecan/glycophorin C" evidence="18">
    <location>
        <begin position="345"/>
        <end position="363"/>
    </location>
</feature>
<keyword evidence="12 15" id="KW-0357">Heparan sulfate</keyword>
<dbReference type="InterPro" id="IPR001050">
    <property type="entry name" value="Syndecan"/>
</dbReference>
<evidence type="ECO:0000256" key="2">
    <source>
        <dbReference type="ARBA" id="ARBA00004550"/>
    </source>
</evidence>
<dbReference type="GO" id="GO:0005576">
    <property type="term" value="C:extracellular region"/>
    <property type="evidence" value="ECO:0007669"/>
    <property type="project" value="UniProtKB-SubCell"/>
</dbReference>
<dbReference type="GO" id="GO:0016477">
    <property type="term" value="P:cell migration"/>
    <property type="evidence" value="ECO:0007669"/>
    <property type="project" value="TreeGrafter"/>
</dbReference>
<dbReference type="Proteomes" id="UP000018936">
    <property type="component" value="Unassembled WGS sequence"/>
</dbReference>
<accession>V8PFM8</accession>
<comment type="caution">
    <text evidence="19">The sequence shown here is derived from an EMBL/GenBank/DDBJ whole genome shotgun (WGS) entry which is preliminary data.</text>
</comment>
<protein>
    <recommendedName>
        <fullName evidence="15">Syndecan</fullName>
    </recommendedName>
</protein>
<evidence type="ECO:0000313" key="19">
    <source>
        <dbReference type="EMBL" id="ETE72766.1"/>
    </source>
</evidence>
<comment type="subcellular location">
    <subcellularLocation>
        <location evidence="1 15">Membrane</location>
        <topology evidence="1 15">Single-pass type I membrane protein</topology>
    </subcellularLocation>
    <subcellularLocation>
        <location evidence="2">Secreted</location>
        <location evidence="2">Extracellular exosome</location>
    </subcellularLocation>
</comment>
<feature type="compositionally biased region" description="Acidic residues" evidence="16">
    <location>
        <begin position="84"/>
        <end position="95"/>
    </location>
</feature>
<proteinExistence type="inferred from homology"/>
<feature type="non-terminal residue" evidence="19">
    <location>
        <position position="1"/>
    </location>
</feature>
<evidence type="ECO:0000256" key="8">
    <source>
        <dbReference type="ARBA" id="ARBA00022974"/>
    </source>
</evidence>
<keyword evidence="8 15" id="KW-0654">Proteoglycan</keyword>
<evidence type="ECO:0000256" key="4">
    <source>
        <dbReference type="ARBA" id="ARBA00022525"/>
    </source>
</evidence>
<comment type="function">
    <text evidence="13">Cell surface proteoglycan that contains both heparan sulfate and chondroitin sulfate and that links the cytoskeleton to the interstitial matrix. Regulates exosome biogenesis in concert with SDCBP and PDCD6IP. Able to induce its own expression in dental mesenchymal cells and also in the neighboring dental epithelial cells via an MSX1-mediated pathway.</text>
</comment>
<dbReference type="SMART" id="SM00294">
    <property type="entry name" value="4.1m"/>
    <property type="match status" value="1"/>
</dbReference>
<dbReference type="OrthoDB" id="10044468at2759"/>
<evidence type="ECO:0000256" key="11">
    <source>
        <dbReference type="ARBA" id="ARBA00023180"/>
    </source>
</evidence>
<reference evidence="19 20" key="1">
    <citation type="journal article" date="2013" name="Proc. Natl. Acad. Sci. U.S.A.">
        <title>The king cobra genome reveals dynamic gene evolution and adaptation in the snake venom system.</title>
        <authorList>
            <person name="Vonk F.J."/>
            <person name="Casewell N.R."/>
            <person name="Henkel C.V."/>
            <person name="Heimberg A.M."/>
            <person name="Jansen H.J."/>
            <person name="McCleary R.J."/>
            <person name="Kerkkamp H.M."/>
            <person name="Vos R.A."/>
            <person name="Guerreiro I."/>
            <person name="Calvete J.J."/>
            <person name="Wuster W."/>
            <person name="Woods A.E."/>
            <person name="Logan J.M."/>
            <person name="Harrison R.A."/>
            <person name="Castoe T.A."/>
            <person name="de Koning A.P."/>
            <person name="Pollock D.D."/>
            <person name="Yandell M."/>
            <person name="Calderon D."/>
            <person name="Renjifo C."/>
            <person name="Currier R.B."/>
            <person name="Salgado D."/>
            <person name="Pla D."/>
            <person name="Sanz L."/>
            <person name="Hyder A.S."/>
            <person name="Ribeiro J.M."/>
            <person name="Arntzen J.W."/>
            <person name="van den Thillart G.E."/>
            <person name="Boetzer M."/>
            <person name="Pirovano W."/>
            <person name="Dirks R.P."/>
            <person name="Spaink H.P."/>
            <person name="Duboule D."/>
            <person name="McGlinn E."/>
            <person name="Kini R.M."/>
            <person name="Richardson M.K."/>
        </authorList>
    </citation>
    <scope>NUCLEOTIDE SEQUENCE</scope>
    <source>
        <tissue evidence="19">Blood</tissue>
    </source>
</reference>
<gene>
    <name evidence="19" type="primary">Sdc1</name>
    <name evidence="19" type="ORF">L345_01396</name>
</gene>
<dbReference type="InterPro" id="IPR003585">
    <property type="entry name" value="Neurexin-like"/>
</dbReference>
<evidence type="ECO:0000256" key="15">
    <source>
        <dbReference type="RuleBase" id="RU000649"/>
    </source>
</evidence>
<sequence>FILEGKSFRLASSPKRPPPLFCCSEAKAAAERSQGLACTGVPFATRLLSRTARMRVSAIAGLSALVFCFQVVFAQPMDISLPPEDQDSSGDDDDSFSGLSSGAGSSIEDEVIAYNVPLQGSTNTSLMPEVSTSLRDIQTKVQVTDSPAEDYSRAPVSTASIPGFPDTALPSKEPPVTLEEFDSVMEPDTTKPAVLTTSIPIAHHVSTARITTSHAASTVKFVDIHDLSNIDKTHSFGIGPESEKNLNSPIPTIVSSTALMDNSPLPENEIFPEYSSGDQGDFIFSTHEENQMNAKDLETENRMADTKATDAKSEGLMDRKEVLGGVIAGGLVGLLFAGFLVAFMLYRMKKKDEGSYSLDEPKQSNGGYQKPHKQEEFYA</sequence>
<evidence type="ECO:0000256" key="3">
    <source>
        <dbReference type="ARBA" id="ARBA00005343"/>
    </source>
</evidence>
<dbReference type="AlphaFoldDB" id="V8PFM8"/>
<comment type="subunit">
    <text evidence="14">Interacts with CDCP1. Interacts (via C-terminus) with TIAM1 (via PDZ domain). Interacts with MDK.</text>
</comment>
<feature type="region of interest" description="Disordered" evidence="16">
    <location>
        <begin position="80"/>
        <end position="104"/>
    </location>
</feature>
<evidence type="ECO:0000256" key="1">
    <source>
        <dbReference type="ARBA" id="ARBA00004479"/>
    </source>
</evidence>
<dbReference type="InterPro" id="IPR027789">
    <property type="entry name" value="Syndecan/Neurexin_dom"/>
</dbReference>
<keyword evidence="7" id="KW-0732">Signal</keyword>
<keyword evidence="9 17" id="KW-1133">Transmembrane helix</keyword>
<feature type="transmembrane region" description="Helical" evidence="17">
    <location>
        <begin position="322"/>
        <end position="346"/>
    </location>
</feature>
<evidence type="ECO:0000256" key="17">
    <source>
        <dbReference type="SAM" id="Phobius"/>
    </source>
</evidence>
<evidence type="ECO:0000313" key="20">
    <source>
        <dbReference type="Proteomes" id="UP000018936"/>
    </source>
</evidence>